<dbReference type="RefSeq" id="WP_259624718.1">
    <property type="nucleotide sequence ID" value="NZ_JANYMP010000009.1"/>
</dbReference>
<dbReference type="PROSITE" id="PS51257">
    <property type="entry name" value="PROKAR_LIPOPROTEIN"/>
    <property type="match status" value="1"/>
</dbReference>
<proteinExistence type="predicted"/>
<gene>
    <name evidence="3" type="ORF">NZH93_20320</name>
</gene>
<keyword evidence="2" id="KW-0732">Signal</keyword>
<comment type="caution">
    <text evidence="3">The sequence shown here is derived from an EMBL/GenBank/DDBJ whole genome shotgun (WGS) entry which is preliminary data.</text>
</comment>
<feature type="region of interest" description="Disordered" evidence="1">
    <location>
        <begin position="63"/>
        <end position="83"/>
    </location>
</feature>
<organism evidence="3 4">
    <name type="scientific">Umezawaea endophytica</name>
    <dbReference type="NCBI Taxonomy" id="1654476"/>
    <lineage>
        <taxon>Bacteria</taxon>
        <taxon>Bacillati</taxon>
        <taxon>Actinomycetota</taxon>
        <taxon>Actinomycetes</taxon>
        <taxon>Pseudonocardiales</taxon>
        <taxon>Pseudonocardiaceae</taxon>
        <taxon>Umezawaea</taxon>
    </lineage>
</organism>
<feature type="region of interest" description="Disordered" evidence="1">
    <location>
        <begin position="95"/>
        <end position="115"/>
    </location>
</feature>
<feature type="compositionally biased region" description="Basic and acidic residues" evidence="1">
    <location>
        <begin position="106"/>
        <end position="115"/>
    </location>
</feature>
<feature type="region of interest" description="Disordered" evidence="1">
    <location>
        <begin position="28"/>
        <end position="47"/>
    </location>
</feature>
<evidence type="ECO:0000256" key="1">
    <source>
        <dbReference type="SAM" id="MobiDB-lite"/>
    </source>
</evidence>
<dbReference type="AlphaFoldDB" id="A0A9X2VPS8"/>
<accession>A0A9X2VPS8</accession>
<evidence type="ECO:0000313" key="4">
    <source>
        <dbReference type="Proteomes" id="UP001141259"/>
    </source>
</evidence>
<evidence type="ECO:0000313" key="3">
    <source>
        <dbReference type="EMBL" id="MCS7479213.1"/>
    </source>
</evidence>
<feature type="signal peptide" evidence="2">
    <location>
        <begin position="1"/>
        <end position="24"/>
    </location>
</feature>
<evidence type="ECO:0008006" key="5">
    <source>
        <dbReference type="Google" id="ProtNLM"/>
    </source>
</evidence>
<dbReference type="Proteomes" id="UP001141259">
    <property type="component" value="Unassembled WGS sequence"/>
</dbReference>
<reference evidence="3" key="1">
    <citation type="submission" date="2022-08" db="EMBL/GenBank/DDBJ databases">
        <authorList>
            <person name="Tistechok S."/>
            <person name="Samborskyy M."/>
            <person name="Roman I."/>
        </authorList>
    </citation>
    <scope>NUCLEOTIDE SEQUENCE</scope>
    <source>
        <strain evidence="3">DSM 103496</strain>
    </source>
</reference>
<protein>
    <recommendedName>
        <fullName evidence="5">Secreted protein</fullName>
    </recommendedName>
</protein>
<sequence length="170" mass="17733">MARNWTSTLAAVAAVPLLVSLLGACGTADTAAKPTTSSSTSEGKRQYESFEEFQLALSGCMREQGVNMPDPGADGGLKVDNGGDMTAFTEAAEKCREKVGNPPPREGGDKGKSDEELLADQLKIAKCLREHGVDVKDPSANAPMDIPQNAPEEVLTTCAPNGVVGRTGLK</sequence>
<feature type="chain" id="PRO_5040993756" description="Secreted protein" evidence="2">
    <location>
        <begin position="25"/>
        <end position="170"/>
    </location>
</feature>
<keyword evidence="4" id="KW-1185">Reference proteome</keyword>
<dbReference type="EMBL" id="JANYMP010000009">
    <property type="protein sequence ID" value="MCS7479213.1"/>
    <property type="molecule type" value="Genomic_DNA"/>
</dbReference>
<evidence type="ECO:0000256" key="2">
    <source>
        <dbReference type="SAM" id="SignalP"/>
    </source>
</evidence>
<name>A0A9X2VPS8_9PSEU</name>